<dbReference type="EMBL" id="BOMP01000005">
    <property type="protein sequence ID" value="GIE37341.1"/>
    <property type="molecule type" value="Genomic_DNA"/>
</dbReference>
<name>A0ABQ4A8P5_9ACTN</name>
<proteinExistence type="predicted"/>
<keyword evidence="4" id="KW-1185">Reference proteome</keyword>
<dbReference type="PANTHER" id="PTHR20930">
    <property type="entry name" value="OVARIAN CARCINOMA ANTIGEN CA125-RELATED"/>
    <property type="match status" value="1"/>
</dbReference>
<accession>A0ABQ4A8P5</accession>
<dbReference type="Pfam" id="PF16158">
    <property type="entry name" value="N_BRCA1_IG"/>
    <property type="match status" value="1"/>
</dbReference>
<protein>
    <recommendedName>
        <fullName evidence="2">Nbr1 FW domain-containing protein</fullName>
    </recommendedName>
</protein>
<dbReference type="PANTHER" id="PTHR20930:SF0">
    <property type="entry name" value="PROTEIN ILRUN"/>
    <property type="match status" value="1"/>
</dbReference>
<reference evidence="3 4" key="1">
    <citation type="submission" date="2021-01" db="EMBL/GenBank/DDBJ databases">
        <title>Whole genome shotgun sequence of Actinoplanes lobatus NBRC 12513.</title>
        <authorList>
            <person name="Komaki H."/>
            <person name="Tamura T."/>
        </authorList>
    </citation>
    <scope>NUCLEOTIDE SEQUENCE [LARGE SCALE GENOMIC DNA]</scope>
    <source>
        <strain evidence="3 4">NBRC 12513</strain>
    </source>
</reference>
<organism evidence="3 4">
    <name type="scientific">Actinoplanes lobatus</name>
    <dbReference type="NCBI Taxonomy" id="113568"/>
    <lineage>
        <taxon>Bacteria</taxon>
        <taxon>Bacillati</taxon>
        <taxon>Actinomycetota</taxon>
        <taxon>Actinomycetes</taxon>
        <taxon>Micromonosporales</taxon>
        <taxon>Micromonosporaceae</taxon>
        <taxon>Actinoplanes</taxon>
    </lineage>
</organism>
<dbReference type="InterPro" id="IPR032350">
    <property type="entry name" value="Nbr1_FW"/>
</dbReference>
<dbReference type="CDD" id="cd14947">
    <property type="entry name" value="NBR1_like"/>
    <property type="match status" value="1"/>
</dbReference>
<dbReference type="Gene3D" id="2.60.40.10">
    <property type="entry name" value="Immunoglobulins"/>
    <property type="match status" value="1"/>
</dbReference>
<evidence type="ECO:0000259" key="2">
    <source>
        <dbReference type="Pfam" id="PF16158"/>
    </source>
</evidence>
<evidence type="ECO:0000313" key="4">
    <source>
        <dbReference type="Proteomes" id="UP000631312"/>
    </source>
</evidence>
<feature type="region of interest" description="Disordered" evidence="1">
    <location>
        <begin position="108"/>
        <end position="131"/>
    </location>
</feature>
<sequence length="287" mass="30975">MEEKALNAVRRRGRRTVRPDPASGPVGEFADRLWQLKRAAGDPSYEEMAGKLGAAASKSSLAAAAHGRVLPSWEIAWEFVRVLAVDRLGRDALETEKEWREYWTRARSGRAAEQTETGPVPSERAGGPATVGRGRRTVAVAAAAAVVAGGLVAVVTSGLGGQGDERAEAGPVAEHDDSVFEGDITYPDGTVVPPRSSFTKTWRLRNTGTVVWANRFLARVNEQLCTAPDLVPIPQTKPGETVDISVPVETPDGPASCKIYFKMADEQGRTFFPAKRPIFLDVRVGER</sequence>
<evidence type="ECO:0000313" key="3">
    <source>
        <dbReference type="EMBL" id="GIE37341.1"/>
    </source>
</evidence>
<dbReference type="InterPro" id="IPR013783">
    <property type="entry name" value="Ig-like_fold"/>
</dbReference>
<comment type="caution">
    <text evidence="3">The sequence shown here is derived from an EMBL/GenBank/DDBJ whole genome shotgun (WGS) entry which is preliminary data.</text>
</comment>
<dbReference type="Proteomes" id="UP000631312">
    <property type="component" value="Unassembled WGS sequence"/>
</dbReference>
<feature type="region of interest" description="Disordered" evidence="1">
    <location>
        <begin position="1"/>
        <end position="24"/>
    </location>
</feature>
<gene>
    <name evidence="3" type="ORF">Alo02nite_02390</name>
</gene>
<evidence type="ECO:0000256" key="1">
    <source>
        <dbReference type="SAM" id="MobiDB-lite"/>
    </source>
</evidence>
<feature type="domain" description="Nbr1 FW" evidence="2">
    <location>
        <begin position="185"/>
        <end position="271"/>
    </location>
</feature>